<accession>A0A383V4F6</accession>
<protein>
    <submittedName>
        <fullName evidence="2">Uncharacterized protein</fullName>
    </submittedName>
</protein>
<name>A0A383V4F6_TETOB</name>
<organism evidence="2 3">
    <name type="scientific">Tetradesmus obliquus</name>
    <name type="common">Green alga</name>
    <name type="synonym">Acutodesmus obliquus</name>
    <dbReference type="NCBI Taxonomy" id="3088"/>
    <lineage>
        <taxon>Eukaryota</taxon>
        <taxon>Viridiplantae</taxon>
        <taxon>Chlorophyta</taxon>
        <taxon>core chlorophytes</taxon>
        <taxon>Chlorophyceae</taxon>
        <taxon>CS clade</taxon>
        <taxon>Sphaeropleales</taxon>
        <taxon>Scenedesmaceae</taxon>
        <taxon>Tetradesmus</taxon>
    </lineage>
</organism>
<proteinExistence type="predicted"/>
<feature type="compositionally biased region" description="Low complexity" evidence="1">
    <location>
        <begin position="172"/>
        <end position="186"/>
    </location>
</feature>
<evidence type="ECO:0000313" key="3">
    <source>
        <dbReference type="Proteomes" id="UP000256970"/>
    </source>
</evidence>
<dbReference type="EMBL" id="FNXT01000033">
    <property type="protein sequence ID" value="SZX59971.1"/>
    <property type="molecule type" value="Genomic_DNA"/>
</dbReference>
<dbReference type="Proteomes" id="UP000256970">
    <property type="component" value="Unassembled WGS sequence"/>
</dbReference>
<gene>
    <name evidence="2" type="ORF">BQ4739_LOCUS565</name>
</gene>
<dbReference type="AlphaFoldDB" id="A0A383V4F6"/>
<feature type="region of interest" description="Disordered" evidence="1">
    <location>
        <begin position="147"/>
        <end position="186"/>
    </location>
</feature>
<sequence length="286" mass="29901">MYCTDTRNSLIWRALLSLPVIAISTSTNFAFNCGRTSRDNRSSRSWISHITTTAQCQQRRTTLFAYKGFQRSSQPTQGLQSTSQLEQMLQQVPLGAAATAAAAAAAGGLKDDKTTSKASATDQAGLVAQQGLGKRAAEAALPCERCGKRRKESDLASEETAEQDEAPKEEQAAPPQNQQQPPAALSPAAATALMLTANYVAALTAADPDGPMWLDNVLYAATAVRATGVEMAKSLTALSAQGIDWPEYVYPAAQLAHVAWTSVVAAIQAHRAAAAAAAAAPIAAAA</sequence>
<evidence type="ECO:0000256" key="1">
    <source>
        <dbReference type="SAM" id="MobiDB-lite"/>
    </source>
</evidence>
<keyword evidence="3" id="KW-1185">Reference proteome</keyword>
<reference evidence="2 3" key="1">
    <citation type="submission" date="2016-10" db="EMBL/GenBank/DDBJ databases">
        <authorList>
            <person name="Cai Z."/>
        </authorList>
    </citation>
    <scope>NUCLEOTIDE SEQUENCE [LARGE SCALE GENOMIC DNA]</scope>
</reference>
<feature type="compositionally biased region" description="Acidic residues" evidence="1">
    <location>
        <begin position="155"/>
        <end position="164"/>
    </location>
</feature>
<evidence type="ECO:0000313" key="2">
    <source>
        <dbReference type="EMBL" id="SZX59971.1"/>
    </source>
</evidence>